<sequence length="306" mass="36215">MSTPNIQLNQIAETLNNLGINIKAEVIAGLLIDLGINKTSIQTNFTSNFNRSYRKDVYNSEYRNDQNKIDLFIPRNGFYDMLPEGLFHSEYVEKEKKITVKHLLDSHNIQRKEEANARLFFKPFENHLFHLLVENENKEKSLLNNSHEFRSFFKQFWGIESWIKDNEFVFMIRILPYAKKIKGNTKHITQLLSCHLKKEISYKRSWIEINLPNYKEKTAVILGQNFIIGNTSDSLPHITFVLHDISDEELLDYTPNGYYYKFIKMYFEFLLPIEIEYDIKVKPNYNQTKEEFGILGHSTKLQILKN</sequence>
<proteinExistence type="predicted"/>
<evidence type="ECO:0000313" key="1">
    <source>
        <dbReference type="EMBL" id="MCW3788872.1"/>
    </source>
</evidence>
<keyword evidence="2" id="KW-1185">Reference proteome</keyword>
<evidence type="ECO:0000313" key="2">
    <source>
        <dbReference type="Proteomes" id="UP001209229"/>
    </source>
</evidence>
<gene>
    <name evidence="1" type="ORF">OM075_20545</name>
</gene>
<comment type="caution">
    <text evidence="1">The sequence shown here is derived from an EMBL/GenBank/DDBJ whole genome shotgun (WGS) entry which is preliminary data.</text>
</comment>
<accession>A0AAE3M8D7</accession>
<dbReference type="EMBL" id="JAPDPJ010000069">
    <property type="protein sequence ID" value="MCW3788872.1"/>
    <property type="molecule type" value="Genomic_DNA"/>
</dbReference>
<dbReference type="RefSeq" id="WP_301192428.1">
    <property type="nucleotide sequence ID" value="NZ_JAPDPJ010000069.1"/>
</dbReference>
<name>A0AAE3M8D7_9BACT</name>
<protein>
    <submittedName>
        <fullName evidence="1">Uncharacterized protein</fullName>
    </submittedName>
</protein>
<organism evidence="1 2">
    <name type="scientific">Plebeiibacterium sediminum</name>
    <dbReference type="NCBI Taxonomy" id="2992112"/>
    <lineage>
        <taxon>Bacteria</taxon>
        <taxon>Pseudomonadati</taxon>
        <taxon>Bacteroidota</taxon>
        <taxon>Bacteroidia</taxon>
        <taxon>Marinilabiliales</taxon>
        <taxon>Marinilabiliaceae</taxon>
        <taxon>Plebeiibacterium</taxon>
    </lineage>
</organism>
<dbReference type="Proteomes" id="UP001209229">
    <property type="component" value="Unassembled WGS sequence"/>
</dbReference>
<dbReference type="AlphaFoldDB" id="A0AAE3M8D7"/>
<reference evidence="1" key="1">
    <citation type="submission" date="2022-10" db="EMBL/GenBank/DDBJ databases">
        <authorList>
            <person name="Yu W.X."/>
        </authorList>
    </citation>
    <scope>NUCLEOTIDE SEQUENCE</scope>
    <source>
        <strain evidence="1">AAT</strain>
    </source>
</reference>